<protein>
    <recommendedName>
        <fullName evidence="7">Virulence plasmid A protein</fullName>
    </recommendedName>
</protein>
<evidence type="ECO:0000256" key="1">
    <source>
        <dbReference type="SAM" id="Coils"/>
    </source>
</evidence>
<keyword evidence="6" id="KW-1185">Reference proteome</keyword>
<reference evidence="5 6" key="1">
    <citation type="submission" date="2020-08" db="EMBL/GenBank/DDBJ databases">
        <title>Genomic Encyclopedia of Type Strains, Phase IV (KMG-IV): sequencing the most valuable type-strain genomes for metagenomic binning, comparative biology and taxonomic classification.</title>
        <authorList>
            <person name="Goeker M."/>
        </authorList>
    </citation>
    <scope>NUCLEOTIDE SEQUENCE [LARGE SCALE GENOMIC DNA]</scope>
    <source>
        <strain evidence="5 6">DSM 17976</strain>
    </source>
</reference>
<evidence type="ECO:0008006" key="7">
    <source>
        <dbReference type="Google" id="ProtNLM"/>
    </source>
</evidence>
<evidence type="ECO:0000259" key="2">
    <source>
        <dbReference type="Pfam" id="PF18276"/>
    </source>
</evidence>
<dbReference type="Pfam" id="PF18276">
    <property type="entry name" value="TcA_TcB_BD"/>
    <property type="match status" value="1"/>
</dbReference>
<dbReference type="Pfam" id="PF20220">
    <property type="entry name" value="ABC_toxin_N"/>
    <property type="match status" value="1"/>
</dbReference>
<dbReference type="EMBL" id="JACIBY010000023">
    <property type="protein sequence ID" value="MBB3841986.1"/>
    <property type="molecule type" value="Genomic_DNA"/>
</dbReference>
<gene>
    <name evidence="5" type="ORF">FHS57_006015</name>
</gene>
<dbReference type="RefSeq" id="WP_183980024.1">
    <property type="nucleotide sequence ID" value="NZ_JACIBY010000023.1"/>
</dbReference>
<feature type="domain" description="Tc toxin complex TcA C-terminal TcB-binding" evidence="2">
    <location>
        <begin position="2714"/>
        <end position="2999"/>
    </location>
</feature>
<evidence type="ECO:0000313" key="5">
    <source>
        <dbReference type="EMBL" id="MBB3841986.1"/>
    </source>
</evidence>
<keyword evidence="1" id="KW-0175">Coiled coil</keyword>
<feature type="domain" description="Neuraminidase-like" evidence="3">
    <location>
        <begin position="1797"/>
        <end position="1855"/>
    </location>
</feature>
<feature type="coiled-coil region" evidence="1">
    <location>
        <begin position="2716"/>
        <end position="2750"/>
    </location>
</feature>
<feature type="coiled-coil region" evidence="1">
    <location>
        <begin position="2524"/>
        <end position="2556"/>
    </location>
</feature>
<organism evidence="5 6">
    <name type="scientific">Runella defluvii</name>
    <dbReference type="NCBI Taxonomy" id="370973"/>
    <lineage>
        <taxon>Bacteria</taxon>
        <taxon>Pseudomonadati</taxon>
        <taxon>Bacteroidota</taxon>
        <taxon>Cytophagia</taxon>
        <taxon>Cytophagales</taxon>
        <taxon>Spirosomataceae</taxon>
        <taxon>Runella</taxon>
    </lineage>
</organism>
<feature type="domain" description="Neuraminidase-like" evidence="3">
    <location>
        <begin position="1955"/>
        <end position="2031"/>
    </location>
</feature>
<dbReference type="Proteomes" id="UP000541352">
    <property type="component" value="Unassembled WGS sequence"/>
</dbReference>
<feature type="domain" description="ABC toxin N-terminal" evidence="4">
    <location>
        <begin position="1645"/>
        <end position="1766"/>
    </location>
</feature>
<sequence>MPNTSNNPLRTFFVADFKAANIRGNALSAKLDDLLITHNHDWQVVKPLLAADDTFKAVLPKLDFTHSLASWSGNNATLITAFQADVQSNNMRDVALNFNREKLLSLVKKDANIPLEEQQVVTQKLHTQLFQIEPTAVLINMVKDPQVSMLNNNVGASVSAFLENQLDFNIKTMSVYEVLKAKDAFKDIDDVAGVTTQLKNLQRMVAISPVPEAVPMLYQAKLHTALQVATMPLGQFTAAFQGKLPESELIQLHQNAQYTQVRNEQALMAFREVGRGTGIAMIDKNLAVGEAMPTEMERTKQMSMVYNPQQVAKEAAEKHNLSWDLLFADADFCECGECTSVYSAAAYYVELLQYLRNNNLDPDAIGPTAIKANPKDISGTPLEKFFARRPDLGCLELTCKNTHTILPYIDLVNEVMEHYVAFKKLKPFNVEDETSGELLSEPQHTEYQAYCILKKEVYPFTLPYHQPIDAARIYLNYLDTSRYEVIDTFRKNNEGTDALLTQVQDEHLDRAADAEFLNITKEEYVILTKESFESKAFKNKLLNKTLDDTEYQKLIGVKPLHEYYGYADAGAMMAESGIKNIKKEFLRRTGIDYFNLVDLLKTEYINPCMPKGKSKAIMESLHFSYRFLQNYAAIHGIDKMANDLVKLENFVAIYPQLKEVITILSNQNQTQELACPDTHKNSIKISDKDVICWVKCHFEKIGKLIVIESGKACINGRLILKGRAVTIKTPTITVKDYIIYLYNENGNEEAGTLDKKTGEVKFKTALLETQLKDFFSQGTFISDRGEQGAFVVVEGKSYLWMLNQQDNCNLDTAILQHLDGTPLIKAEYDRIHRFLRLWRKMGWTIDETDKAIVGLSGKEIQGAEGGHEEPCYDEWCADDECNQLHDDCEECRDATQMHRHYDINPALLQQLVAVRQLLDRTGLDLVKLLTFWTEISTAGEKSLYQRLFLTHNLTAIDKVFKADATGNFLTANEKITTHLPVLMAAFNLSADDLAMIMTTSAMEDKLTLNNVSVLYRYRLLSKTLGLKIPAFIDILPLFGDVFQSAHATLAFMKLWQKMEDVGFTHQQLNYIILNNDDERKPFAPTQKTILQLAKTLYDGLNAIEEAHKDLVPDAAATTDAEKQNSLQSQATLELIKAKASLLYDTTTVEKIIVYLEGTTLFLTNAPKNLVAVLDKYDTKKDADPNNVPPLLKILRKKTKYHATQEKNLQITGILTPAEKNEFLAWGNSAEWNAAVERIIKQQNKLFKELLSGIFEEEKTKSAAEKTNLESILKEGDISIPFAEIPAGQADTNTAPKKRQAFLALFLPYLRQELTHRFVIDTLSNAAKLERKTTDLLLTEVLKISTKPIYTIFENIKDKAQPSATDWHGYLIPSATNDYTFIVRDSAANPTLGIEGANFTFIQQEDPTNEWWSHSIRLEAGKLYPLATVGLDLKNVYWKTPTSAIANIPTSSLIPDFASAQCTPAFILLQKAAMIVNGFVVSADEIQYLDSHKADFDNIDFNAITLVTWQRLEAYTRLRNSLPTTKLNILDFWKWANDAAADATQLSEKMATLTNWKKARIDKLVAVNHYNITQVGDFKNEINLLKLQNALTVADKIGVDIDLLFEWAVPTSKFSKCRQIADSIKNAIRAKYNQTDWEQVVKPLHDQLRNNQKNALIAYLLQRQELIDFGVTDADGLFEYFLIDVQMEPCMETSRIKQAINSVQLFVQRCFLGLEKGISVNTLDRPRWEWMQRYRVWEANRKVFLYPENWIESNLRDDKSPFFKELESELLQKDITKDNVQDALKNYLYKVDEVANMEVVGLYIDGTKTGDNWSKGAKLHVFSRTRNAPYFFFYRYLALDEMNWYAWEKMQVDIPSYDTSETFDFNWIKFNGNPNNLNKVKITSIDFEGNRNVTSLEYDTFDTGGGRFKGRIWDLGVEIKGIKGKIDGTIFYRKENNATIKDRFLFGVFRRDVNYNGCYLTPYVWNNRLLIFFPQFMKKTRPNPASQTQTIRESSDNAPDSIKPIDYWEIKMAFSEYRSGKWTQKQLSKDHLVADIIPGRAIDQFSFIPKKLPNGIIIHVEDTWTNDTLTFKGFTFSGSNFEPDNNIAAIEGIIPTGIQTEFGGVTIFQKVANKIQSLQLSDNGNNWANDDATFIINKSDVQINYSNANLWGNFYHSFTDNLLKHINTGQLSDFFKHNLNLSDNDDAFGAYGLKKYNELKRPYSLYNWELFFHTPMALANELSKAQHFEEAMKWYHFVFSPLAEGPDDTRFWQFLPFKEADSKRILDNIFNNLKPNEADKDINEWRNKPFMPHVVARGRSVAYMKWVVMKYLDNLMAWGDYLYRQDTIESINQATQLYILASHILGPHPMMIPKRGKVKPQTYLSLLDRWDASGNAMAELELVTPFSNQTTMPLQKVGNEIAFANVFGFSTTLYFCIPNNPKLMGYWDTLADRLFKIRHCQNIEGVFRKLPLFEPPIDPALLVKAAAQGLSIASVLNDLNTPMPNYRFYYLLQKALELCGELKSLGGAMLSAMEKRDNETLSVLRSKHENTMNNLVMEVKKLQLDEAQKSLITLRNNRKAPEERMKYFLKLAGLEESLLPSEGGEFNGLPNEIVTVDGDSGLKLISFEKEDMEKAQDAHDLQDSIGKIESLASIFHAIPTIGVCATPLGVGGQMQWGGSNLGNVTQAIAKWMQTDAAEHSFASNSASKKGGFTRALQDRIQQANAAGYEIKQIDKQVTAQQVRIDIANKEIANHQQQIDNAKEVEEFLKNKYSNEELYTWMRDSLKALYRQVYNLAYELAKKAEKTYRFERGLSSTNFIQAGYWDAGRDGLLSGEQLYVGLKQLEAAYQENRGYDYEITKHVSLRHMNPLAILELRETGKCEFALPELLFDMDYPGHYKRRIKSVSISIPCIAGPYTGVNATLRLLENKFRNTAIGGKNYVENIEESDERFSSFIIPISAIAASSAQNDGGMFELNFKDERYLPFEGAGCISKWRLELPTFRQFDYNTISDAIIHIRYTAIEGGERLGGQARKSVEDFIKSSEDLARNEGLFSIIDLRHDLATEWHKAVTFKDEANPDAPKIMDLSKVKHFLPFYAAHNKDKIKATNIIIATDINGTFALNEEDLSPSVGIGELKTCALSEQDLKLENWKLTLPQNIVSDKSAWMVIRFIQK</sequence>
<dbReference type="Pfam" id="PF18413">
    <property type="entry name" value="Neuraminidase"/>
    <property type="match status" value="2"/>
</dbReference>
<evidence type="ECO:0000259" key="4">
    <source>
        <dbReference type="Pfam" id="PF20220"/>
    </source>
</evidence>
<comment type="caution">
    <text evidence="5">The sequence shown here is derived from an EMBL/GenBank/DDBJ whole genome shotgun (WGS) entry which is preliminary data.</text>
</comment>
<dbReference type="InterPro" id="IPR040840">
    <property type="entry name" value="TcA_TcB_BD"/>
</dbReference>
<evidence type="ECO:0000313" key="6">
    <source>
        <dbReference type="Proteomes" id="UP000541352"/>
    </source>
</evidence>
<dbReference type="InterPro" id="IPR041079">
    <property type="entry name" value="Neuraminidase-like"/>
</dbReference>
<accession>A0A7W5ZSA1</accession>
<evidence type="ECO:0000259" key="3">
    <source>
        <dbReference type="Pfam" id="PF18413"/>
    </source>
</evidence>
<dbReference type="InterPro" id="IPR046839">
    <property type="entry name" value="ABC_toxin_N"/>
</dbReference>
<proteinExistence type="predicted"/>
<name>A0A7W5ZSA1_9BACT</name>